<reference evidence="1 2" key="1">
    <citation type="journal article" date="2015" name="Proc. Natl. Acad. Sci. U.S.A.">
        <title>Expanded metabolic versatility of ubiquitous nitrite-oxidizing bacteria from the genus Nitrospira.</title>
        <authorList>
            <person name="Koch H."/>
            <person name="Lucker S."/>
            <person name="Albertsen M."/>
            <person name="Kitzinger K."/>
            <person name="Herbold C."/>
            <person name="Spieck E."/>
            <person name="Nielsen P.H."/>
            <person name="Wagner M."/>
            <person name="Daims H."/>
        </authorList>
    </citation>
    <scope>NUCLEOTIDE SEQUENCE [LARGE SCALE GENOMIC DNA]</scope>
    <source>
        <strain evidence="1 2">NSP M-1</strain>
    </source>
</reference>
<dbReference type="AlphaFoldDB" id="A0A0K2GIV5"/>
<dbReference type="EMBL" id="CP011801">
    <property type="protein sequence ID" value="ALA60888.1"/>
    <property type="molecule type" value="Genomic_DNA"/>
</dbReference>
<organism evidence="1 2">
    <name type="scientific">Nitrospira moscoviensis</name>
    <dbReference type="NCBI Taxonomy" id="42253"/>
    <lineage>
        <taxon>Bacteria</taxon>
        <taxon>Pseudomonadati</taxon>
        <taxon>Nitrospirota</taxon>
        <taxon>Nitrospiria</taxon>
        <taxon>Nitrospirales</taxon>
        <taxon>Nitrospiraceae</taxon>
        <taxon>Nitrospira</taxon>
    </lineage>
</organism>
<accession>A0A0K2GIV5</accession>
<sequence length="185" mass="20316">MDMDVHADPRLAVADRHHQIRRLPADARKRDQLFDGIRHGAAVLIDEPAADLVNGFGFGAVEADGIDGLFDALQRNLEQGLRRMGQRKQARTGFTCRLVFGPETEETGDQDPKGITGGLTGDDTDHRLLPLADFALDDPKGRVDLVLTHRARSLEVGAQRDGEGSSGVVALYSGFRFASHFCRRR</sequence>
<name>A0A0K2GIV5_NITMO</name>
<dbReference type="KEGG" id="nmv:NITMOv2_4514"/>
<evidence type="ECO:0000313" key="2">
    <source>
        <dbReference type="Proteomes" id="UP000069205"/>
    </source>
</evidence>
<proteinExistence type="predicted"/>
<keyword evidence="2" id="KW-1185">Reference proteome</keyword>
<dbReference type="Proteomes" id="UP000069205">
    <property type="component" value="Chromosome"/>
</dbReference>
<gene>
    <name evidence="1" type="ORF">NITMOv2_4514</name>
</gene>
<protein>
    <submittedName>
        <fullName evidence="1">Uncharacterized protein</fullName>
    </submittedName>
</protein>
<evidence type="ECO:0000313" key="1">
    <source>
        <dbReference type="EMBL" id="ALA60888.1"/>
    </source>
</evidence>